<comment type="similarity">
    <text evidence="1">Belongs to the DHPS family.</text>
</comment>
<organism evidence="3 4">
    <name type="scientific">Luedemannella helvata</name>
    <dbReference type="NCBI Taxonomy" id="349315"/>
    <lineage>
        <taxon>Bacteria</taxon>
        <taxon>Bacillati</taxon>
        <taxon>Actinomycetota</taxon>
        <taxon>Actinomycetes</taxon>
        <taxon>Micromonosporales</taxon>
        <taxon>Micromonosporaceae</taxon>
        <taxon>Luedemannella</taxon>
    </lineage>
</organism>
<dbReference type="PROSITE" id="PS00793">
    <property type="entry name" value="DHPS_2"/>
    <property type="match status" value="1"/>
</dbReference>
<evidence type="ECO:0000313" key="4">
    <source>
        <dbReference type="Proteomes" id="UP001500655"/>
    </source>
</evidence>
<feature type="domain" description="Pterin-binding" evidence="2">
    <location>
        <begin position="1"/>
        <end position="251"/>
    </location>
</feature>
<keyword evidence="4" id="KW-1185">Reference proteome</keyword>
<evidence type="ECO:0000256" key="1">
    <source>
        <dbReference type="ARBA" id="ARBA00009503"/>
    </source>
</evidence>
<reference evidence="4" key="1">
    <citation type="journal article" date="2019" name="Int. J. Syst. Evol. Microbiol.">
        <title>The Global Catalogue of Microorganisms (GCM) 10K type strain sequencing project: providing services to taxonomists for standard genome sequencing and annotation.</title>
        <authorList>
            <consortium name="The Broad Institute Genomics Platform"/>
            <consortium name="The Broad Institute Genome Sequencing Center for Infectious Disease"/>
            <person name="Wu L."/>
            <person name="Ma J."/>
        </authorList>
    </citation>
    <scope>NUCLEOTIDE SEQUENCE [LARGE SCALE GENOMIC DNA]</scope>
    <source>
        <strain evidence="4">JCM 13249</strain>
    </source>
</reference>
<dbReference type="PANTHER" id="PTHR20941:SF8">
    <property type="entry name" value="INACTIVE DIHYDROPTEROATE SYNTHASE 2"/>
    <property type="match status" value="1"/>
</dbReference>
<evidence type="ECO:0000259" key="2">
    <source>
        <dbReference type="PROSITE" id="PS50972"/>
    </source>
</evidence>
<accession>A0ABP4WVI5</accession>
<dbReference type="InterPro" id="IPR011005">
    <property type="entry name" value="Dihydropteroate_synth-like_sf"/>
</dbReference>
<dbReference type="EMBL" id="BAAALS010000019">
    <property type="protein sequence ID" value="GAA1764040.1"/>
    <property type="molecule type" value="Genomic_DNA"/>
</dbReference>
<proteinExistence type="inferred from homology"/>
<protein>
    <submittedName>
        <fullName evidence="3">Dihydropteroate synthase</fullName>
    </submittedName>
</protein>
<dbReference type="Pfam" id="PF00809">
    <property type="entry name" value="Pterin_bind"/>
    <property type="match status" value="1"/>
</dbReference>
<name>A0ABP4WVI5_9ACTN</name>
<dbReference type="InterPro" id="IPR006390">
    <property type="entry name" value="DHP_synth_dom"/>
</dbReference>
<comment type="caution">
    <text evidence="3">The sequence shown here is derived from an EMBL/GenBank/DDBJ whole genome shotgun (WGS) entry which is preliminary data.</text>
</comment>
<dbReference type="InterPro" id="IPR045031">
    <property type="entry name" value="DHP_synth-like"/>
</dbReference>
<sequence>MAIVNRTPDSFFDQGATFAEEAALRAVDAAVEAGADIIDIGGVKAGPGTEVDVAEELRRTISTVAAVRARHPRVIISIDTWRAEVATEAVAAGADLLNDTWAGADPRLAEVAAATGAGLVCSHAGGLTPRTRPHRVAFDDVVADVIATVTALADRAVNAGVRRDGILIDPAHDFGKNTRHSLELTRRLDAMVATGWPVLVALSNKDFIGESLNVPVAERLSGTLAATAVSAWLGARVFRAHQVRETRQVLDMVAAIRGEQPPAVARRGLA</sequence>
<dbReference type="NCBIfam" id="TIGR01496">
    <property type="entry name" value="DHPS"/>
    <property type="match status" value="1"/>
</dbReference>
<dbReference type="InterPro" id="IPR000489">
    <property type="entry name" value="Pterin-binding_dom"/>
</dbReference>
<dbReference type="PANTHER" id="PTHR20941">
    <property type="entry name" value="FOLATE SYNTHESIS PROTEINS"/>
    <property type="match status" value="1"/>
</dbReference>
<gene>
    <name evidence="3" type="primary">folP_2</name>
    <name evidence="3" type="ORF">GCM10009681_38910</name>
</gene>
<evidence type="ECO:0000313" key="3">
    <source>
        <dbReference type="EMBL" id="GAA1764040.1"/>
    </source>
</evidence>
<dbReference type="Gene3D" id="3.20.20.20">
    <property type="entry name" value="Dihydropteroate synthase-like"/>
    <property type="match status" value="1"/>
</dbReference>
<dbReference type="SUPFAM" id="SSF51717">
    <property type="entry name" value="Dihydropteroate synthetase-like"/>
    <property type="match status" value="1"/>
</dbReference>
<dbReference type="Proteomes" id="UP001500655">
    <property type="component" value="Unassembled WGS sequence"/>
</dbReference>
<dbReference type="PROSITE" id="PS50972">
    <property type="entry name" value="PTERIN_BINDING"/>
    <property type="match status" value="1"/>
</dbReference>